<keyword evidence="5" id="KW-0378">Hydrolase</keyword>
<keyword evidence="4" id="KW-0064">Aspartyl protease</keyword>
<dbReference type="GO" id="GO:0004190">
    <property type="term" value="F:aspartic-type endopeptidase activity"/>
    <property type="evidence" value="ECO:0007669"/>
    <property type="project" value="UniProtKB-KW"/>
</dbReference>
<dbReference type="PANTHER" id="PTHR47965">
    <property type="entry name" value="ASPARTYL PROTEASE-RELATED"/>
    <property type="match status" value="1"/>
</dbReference>
<evidence type="ECO:0000256" key="5">
    <source>
        <dbReference type="ARBA" id="ARBA00022801"/>
    </source>
</evidence>
<evidence type="ECO:0000259" key="8">
    <source>
        <dbReference type="Pfam" id="PF00026"/>
    </source>
</evidence>
<dbReference type="PANTHER" id="PTHR47965:SF12">
    <property type="entry name" value="ASPARTIC PROTEINASE 3-RELATED"/>
    <property type="match status" value="1"/>
</dbReference>
<comment type="caution">
    <text evidence="9">The sequence shown here is derived from an EMBL/GenBank/DDBJ whole genome shotgun (WGS) entry which is preliminary data.</text>
</comment>
<accession>A0AAW0EA08</accession>
<protein>
    <submittedName>
        <fullName evidence="9">Aspartic peptidase domain-containing protein</fullName>
    </submittedName>
</protein>
<feature type="domain" description="Peptidase A1" evidence="8">
    <location>
        <begin position="194"/>
        <end position="463"/>
    </location>
</feature>
<dbReference type="Proteomes" id="UP001362999">
    <property type="component" value="Unassembled WGS sequence"/>
</dbReference>
<dbReference type="GO" id="GO:0006508">
    <property type="term" value="P:proteolysis"/>
    <property type="evidence" value="ECO:0007669"/>
    <property type="project" value="UniProtKB-KW"/>
</dbReference>
<sequence>MPPTSFTAKLTIPSPSREMLLLEEINTALRCMVAQGQGFSSYEELEAIILSRITHKEKPNEPMAEDRAITQVCEAPAEVRKAPAQSTSTNHSSSELASPVSSQTTSRNHRYSPYPRKGGFASLHRRGVVMPVFTEIPASTISGDAGGPTPALPPDKRIGDQWLDTTAVLKKRSGLEGSPVVEMKIGNLDNPDQQHKYPMMIDLGSSHTWVFGRECRKYLRGVKLYDWAESDTCSSQKIENHERNITAGYVGLSQFVYNITKDYVHLHFETGREAPKRIYEAWLYLKFGMVTKIECIQDDEPDYSGVIGLCPPDRETSSDEPIRETFLTQLQEELKTPEFTLMISRRAGTITFGDRPSSISKQVWHNNIPLVSVSFPREPTFPKLPHSARWCVSKPWYGINETQVLDPGGSILFDSGCAGIFLKAEIVKMIYDCIRSKAGDDSVYVQERDPDLSVPVEGGRYTLGYHYIRKDLAKSRVRELIHLELPIGDDPESVFPLRILVNQDAESLTRPTGKEYILGTIQSKEMLIGSEGGYYSGPDIFGGTGHYGTCLPVPTLFKSFDFLENQIVGRHGPNAV</sequence>
<evidence type="ECO:0000313" key="10">
    <source>
        <dbReference type="Proteomes" id="UP001362999"/>
    </source>
</evidence>
<reference evidence="9 10" key="1">
    <citation type="journal article" date="2024" name="J Genomics">
        <title>Draft genome sequencing and assembly of Favolaschia claudopus CIRM-BRFM 2984 isolated from oak limbs.</title>
        <authorList>
            <person name="Navarro D."/>
            <person name="Drula E."/>
            <person name="Chaduli D."/>
            <person name="Cazenave R."/>
            <person name="Ahrendt S."/>
            <person name="Wang J."/>
            <person name="Lipzen A."/>
            <person name="Daum C."/>
            <person name="Barry K."/>
            <person name="Grigoriev I.V."/>
            <person name="Favel A."/>
            <person name="Rosso M.N."/>
            <person name="Martin F."/>
        </authorList>
    </citation>
    <scope>NUCLEOTIDE SEQUENCE [LARGE SCALE GENOMIC DNA]</scope>
    <source>
        <strain evidence="9 10">CIRM-BRFM 2984</strain>
    </source>
</reference>
<keyword evidence="6" id="KW-0865">Zymogen</keyword>
<keyword evidence="3" id="KW-0732">Signal</keyword>
<feature type="region of interest" description="Disordered" evidence="7">
    <location>
        <begin position="77"/>
        <end position="117"/>
    </location>
</feature>
<dbReference type="Gene3D" id="2.40.70.10">
    <property type="entry name" value="Acid Proteases"/>
    <property type="match status" value="1"/>
</dbReference>
<dbReference type="InterPro" id="IPR001461">
    <property type="entry name" value="Aspartic_peptidase_A1"/>
</dbReference>
<keyword evidence="10" id="KW-1185">Reference proteome</keyword>
<dbReference type="Pfam" id="PF00026">
    <property type="entry name" value="Asp"/>
    <property type="match status" value="1"/>
</dbReference>
<gene>
    <name evidence="9" type="ORF">R3P38DRAFT_3168259</name>
</gene>
<proteinExistence type="inferred from homology"/>
<evidence type="ECO:0000313" key="9">
    <source>
        <dbReference type="EMBL" id="KAK7059810.1"/>
    </source>
</evidence>
<evidence type="ECO:0000256" key="2">
    <source>
        <dbReference type="ARBA" id="ARBA00022670"/>
    </source>
</evidence>
<dbReference type="EMBL" id="JAWWNJ010000003">
    <property type="protein sequence ID" value="KAK7059810.1"/>
    <property type="molecule type" value="Genomic_DNA"/>
</dbReference>
<evidence type="ECO:0000256" key="1">
    <source>
        <dbReference type="ARBA" id="ARBA00007447"/>
    </source>
</evidence>
<dbReference type="InterPro" id="IPR033121">
    <property type="entry name" value="PEPTIDASE_A1"/>
</dbReference>
<evidence type="ECO:0000256" key="7">
    <source>
        <dbReference type="SAM" id="MobiDB-lite"/>
    </source>
</evidence>
<evidence type="ECO:0000256" key="3">
    <source>
        <dbReference type="ARBA" id="ARBA00022729"/>
    </source>
</evidence>
<evidence type="ECO:0000256" key="6">
    <source>
        <dbReference type="ARBA" id="ARBA00023145"/>
    </source>
</evidence>
<comment type="similarity">
    <text evidence="1">Belongs to the peptidase A1 family.</text>
</comment>
<organism evidence="9 10">
    <name type="scientific">Favolaschia claudopus</name>
    <dbReference type="NCBI Taxonomy" id="2862362"/>
    <lineage>
        <taxon>Eukaryota</taxon>
        <taxon>Fungi</taxon>
        <taxon>Dikarya</taxon>
        <taxon>Basidiomycota</taxon>
        <taxon>Agaricomycotina</taxon>
        <taxon>Agaricomycetes</taxon>
        <taxon>Agaricomycetidae</taxon>
        <taxon>Agaricales</taxon>
        <taxon>Marasmiineae</taxon>
        <taxon>Mycenaceae</taxon>
        <taxon>Favolaschia</taxon>
    </lineage>
</organism>
<dbReference type="AlphaFoldDB" id="A0AAW0EA08"/>
<evidence type="ECO:0000256" key="4">
    <source>
        <dbReference type="ARBA" id="ARBA00022750"/>
    </source>
</evidence>
<keyword evidence="2" id="KW-0645">Protease</keyword>
<feature type="compositionally biased region" description="Polar residues" evidence="7">
    <location>
        <begin position="84"/>
        <end position="106"/>
    </location>
</feature>
<dbReference type="InterPro" id="IPR021109">
    <property type="entry name" value="Peptidase_aspartic_dom_sf"/>
</dbReference>
<name>A0AAW0EA08_9AGAR</name>
<dbReference type="SUPFAM" id="SSF50630">
    <property type="entry name" value="Acid proteases"/>
    <property type="match status" value="1"/>
</dbReference>